<keyword evidence="4" id="KW-0812">Transmembrane</keyword>
<evidence type="ECO:0000256" key="4">
    <source>
        <dbReference type="SAM" id="Phobius"/>
    </source>
</evidence>
<dbReference type="RefSeq" id="XP_022323476.1">
    <property type="nucleotide sequence ID" value="XM_022467768.1"/>
</dbReference>
<dbReference type="PANTHER" id="PTHR11686">
    <property type="entry name" value="GAMMA GLUTAMYL TRANSPEPTIDASE"/>
    <property type="match status" value="1"/>
</dbReference>
<gene>
    <name evidence="6 7 8 9" type="primary">LOC111124674</name>
</gene>
<evidence type="ECO:0000313" key="8">
    <source>
        <dbReference type="RefSeq" id="XP_022323477.1"/>
    </source>
</evidence>
<keyword evidence="5" id="KW-1185">Reference proteome</keyword>
<evidence type="ECO:0000313" key="9">
    <source>
        <dbReference type="RefSeq" id="XP_022323479.1"/>
    </source>
</evidence>
<evidence type="ECO:0000313" key="6">
    <source>
        <dbReference type="RefSeq" id="XP_022323475.1"/>
    </source>
</evidence>
<dbReference type="GeneID" id="111124674"/>
<dbReference type="PANTHER" id="PTHR11686:SF9">
    <property type="entry name" value="RE13973P"/>
    <property type="match status" value="1"/>
</dbReference>
<dbReference type="InterPro" id="IPR029055">
    <property type="entry name" value="Ntn_hydrolases_N"/>
</dbReference>
<evidence type="ECO:0000256" key="3">
    <source>
        <dbReference type="PIRSR" id="PIRSR600101-2"/>
    </source>
</evidence>
<dbReference type="NCBIfam" id="TIGR00066">
    <property type="entry name" value="g_glut_trans"/>
    <property type="match status" value="1"/>
</dbReference>
<dbReference type="RefSeq" id="XP_022323477.1">
    <property type="nucleotide sequence ID" value="XM_022467769.1"/>
</dbReference>
<dbReference type="GO" id="GO:0006751">
    <property type="term" value="P:glutathione catabolic process"/>
    <property type="evidence" value="ECO:0007669"/>
    <property type="project" value="InterPro"/>
</dbReference>
<keyword evidence="1" id="KW-1202">Platelet aggregation activating toxin</keyword>
<keyword evidence="1" id="KW-1199">Hemostasis impairing toxin</keyword>
<reference evidence="6 7" key="1">
    <citation type="submission" date="2025-04" db="UniProtKB">
        <authorList>
            <consortium name="RefSeq"/>
        </authorList>
    </citation>
    <scope>IDENTIFICATION</scope>
    <source>
        <tissue evidence="6 7">Whole sample</tissue>
    </source>
</reference>
<dbReference type="FunFam" id="3.60.20.40:FF:000001">
    <property type="entry name" value="Gamma-glutamyltranspeptidase 1"/>
    <property type="match status" value="1"/>
</dbReference>
<keyword evidence="1" id="KW-0800">Toxin</keyword>
<evidence type="ECO:0000313" key="5">
    <source>
        <dbReference type="Proteomes" id="UP000694844"/>
    </source>
</evidence>
<dbReference type="GO" id="GO:0005886">
    <property type="term" value="C:plasma membrane"/>
    <property type="evidence" value="ECO:0007669"/>
    <property type="project" value="TreeGrafter"/>
</dbReference>
<dbReference type="Gene3D" id="1.10.246.130">
    <property type="match status" value="1"/>
</dbReference>
<feature type="binding site" evidence="3">
    <location>
        <position position="150"/>
    </location>
    <ligand>
        <name>L-glutamate</name>
        <dbReference type="ChEBI" id="CHEBI:29985"/>
    </ligand>
</feature>
<keyword evidence="4" id="KW-1133">Transmembrane helix</keyword>
<dbReference type="InterPro" id="IPR000101">
    <property type="entry name" value="GGT_peptidase"/>
</dbReference>
<dbReference type="PRINTS" id="PR01210">
    <property type="entry name" value="GGTRANSPTASE"/>
</dbReference>
<keyword evidence="4" id="KW-0472">Membrane</keyword>
<feature type="binding site" evidence="3">
    <location>
        <begin position="449"/>
        <end position="451"/>
    </location>
    <ligand>
        <name>L-glutamate</name>
        <dbReference type="ChEBI" id="CHEBI:29985"/>
    </ligand>
</feature>
<dbReference type="InterPro" id="IPR043138">
    <property type="entry name" value="GGT_lsub"/>
</dbReference>
<dbReference type="FunFam" id="1.10.246.130:FF:000002">
    <property type="entry name" value="glutathione hydrolase 1 proenzyme"/>
    <property type="match status" value="1"/>
</dbReference>
<feature type="transmembrane region" description="Helical" evidence="4">
    <location>
        <begin position="42"/>
        <end position="64"/>
    </location>
</feature>
<dbReference type="KEGG" id="cvn:111124674"/>
<dbReference type="RefSeq" id="XP_022323479.1">
    <property type="nucleotide sequence ID" value="XM_022467771.1"/>
</dbReference>
<dbReference type="RefSeq" id="XP_022323475.1">
    <property type="nucleotide sequence ID" value="XM_022467767.1"/>
</dbReference>
<evidence type="ECO:0000313" key="7">
    <source>
        <dbReference type="RefSeq" id="XP_022323476.1"/>
    </source>
</evidence>
<feature type="binding site" evidence="3">
    <location>
        <begin position="501"/>
        <end position="502"/>
    </location>
    <ligand>
        <name>L-glutamate</name>
        <dbReference type="ChEBI" id="CHEBI:29985"/>
    </ligand>
</feature>
<name>A0A8B8D9A5_CRAVI</name>
<dbReference type="Pfam" id="PF01019">
    <property type="entry name" value="G_glu_transpept"/>
    <property type="match status" value="1"/>
</dbReference>
<accession>A0A8B8D9A5</accession>
<proteinExistence type="predicted"/>
<sequence length="620" mass="68825">MSGQTEQYHPLLENDDEFISYDDKDLEQKYHRKRKLRRSKRICCLLVMLILVVTIAALLVIFFLHKNHKSDFPSSGSKLGKFKKAAIVSDSKLCTDIGIDILHQGSTVDAAIAVLLCYGVVNPVSSGIGGGFFMTVYDSKHGNASIINARETAPLNSTETMYEKNSNASKFGGKSIAVPGEIKGYVEAWKQWGKLPWRELFTKSIELAENGFQISEHLAEKMKDAEDVLKLDKDTWKYYSNNKTGKLLQKGDWIKFPELAKTYRKLADDGGETFYNVTEGSLGYEILQDLKEKNSIIRAEDLTEYSAKLEEPLKITMRDGSSLYSPKAPSSGAVLSFILNLLDGYDMTKSTLNTREARLTAYHRVIEAFKFAYAQRSELGDPAFNSSVTEVEKNLTSTKFANLVRKMITDNATHSTPYYGPVFNHKLKTSTAHLSLLGHDGIAVSVTTTVNLLFGSGVTGKRTGILFNDEMDDFSSPNITNAFGIPPSPTNYIKAGKRPMSSMCPAVLADKSKKTKMVVGAAGGSRITTSTAYVAAHVLWFGYNIKEAIDARRLHHQLIPQTTFYEPDFPQFFLNGLEEKGHNITLTELGHSIVNGIVQGKEWIYANNDFRRPGGSSGGW</sequence>
<dbReference type="InterPro" id="IPR043137">
    <property type="entry name" value="GGT_ssub_C"/>
</dbReference>
<organism evidence="5 7">
    <name type="scientific">Crassostrea virginica</name>
    <name type="common">Eastern oyster</name>
    <dbReference type="NCBI Taxonomy" id="6565"/>
    <lineage>
        <taxon>Eukaryota</taxon>
        <taxon>Metazoa</taxon>
        <taxon>Spiralia</taxon>
        <taxon>Lophotrochozoa</taxon>
        <taxon>Mollusca</taxon>
        <taxon>Bivalvia</taxon>
        <taxon>Autobranchia</taxon>
        <taxon>Pteriomorphia</taxon>
        <taxon>Ostreida</taxon>
        <taxon>Ostreoidea</taxon>
        <taxon>Ostreidae</taxon>
        <taxon>Crassostrea</taxon>
    </lineage>
</organism>
<evidence type="ECO:0000256" key="2">
    <source>
        <dbReference type="PIRSR" id="PIRSR600101-1"/>
    </source>
</evidence>
<protein>
    <submittedName>
        <fullName evidence="6 7">Gamma-glutamyltranspeptidase 1-like</fullName>
    </submittedName>
</protein>
<dbReference type="Gene3D" id="3.60.20.40">
    <property type="match status" value="1"/>
</dbReference>
<dbReference type="SUPFAM" id="SSF56235">
    <property type="entry name" value="N-terminal nucleophile aminohydrolases (Ntn hydrolases)"/>
    <property type="match status" value="1"/>
</dbReference>
<dbReference type="OrthoDB" id="1081007at2759"/>
<feature type="active site" description="Nucleophile" evidence="2">
    <location>
        <position position="431"/>
    </location>
</feature>
<dbReference type="GO" id="GO:0036374">
    <property type="term" value="F:glutathione hydrolase activity"/>
    <property type="evidence" value="ECO:0007669"/>
    <property type="project" value="InterPro"/>
</dbReference>
<evidence type="ECO:0000256" key="1">
    <source>
        <dbReference type="ARBA" id="ARBA00084097"/>
    </source>
</evidence>
<dbReference type="AlphaFoldDB" id="A0A8B8D9A5"/>
<dbReference type="Proteomes" id="UP000694844">
    <property type="component" value="Chromosome 3"/>
</dbReference>
<feature type="binding site" evidence="3">
    <location>
        <position position="473"/>
    </location>
    <ligand>
        <name>L-glutamate</name>
        <dbReference type="ChEBI" id="CHEBI:29985"/>
    </ligand>
</feature>
<feature type="binding site" evidence="3">
    <location>
        <position position="524"/>
    </location>
    <ligand>
        <name>L-glutamate</name>
        <dbReference type="ChEBI" id="CHEBI:29985"/>
    </ligand>
</feature>